<dbReference type="Pfam" id="PF00211">
    <property type="entry name" value="Guanylate_cyc"/>
    <property type="match status" value="1"/>
</dbReference>
<feature type="transmembrane region" description="Helical" evidence="1">
    <location>
        <begin position="331"/>
        <end position="349"/>
    </location>
</feature>
<evidence type="ECO:0000313" key="3">
    <source>
        <dbReference type="EMBL" id="MBB3980531.1"/>
    </source>
</evidence>
<dbReference type="SMART" id="SM00044">
    <property type="entry name" value="CYCc"/>
    <property type="match status" value="1"/>
</dbReference>
<dbReference type="SMART" id="SM01080">
    <property type="entry name" value="CHASE2"/>
    <property type="match status" value="1"/>
</dbReference>
<organism evidence="3 4">
    <name type="scientific">Sphingobium fontiphilum</name>
    <dbReference type="NCBI Taxonomy" id="944425"/>
    <lineage>
        <taxon>Bacteria</taxon>
        <taxon>Pseudomonadati</taxon>
        <taxon>Pseudomonadota</taxon>
        <taxon>Alphaproteobacteria</taxon>
        <taxon>Sphingomonadales</taxon>
        <taxon>Sphingomonadaceae</taxon>
        <taxon>Sphingobium</taxon>
    </lineage>
</organism>
<dbReference type="GO" id="GO:0009190">
    <property type="term" value="P:cyclic nucleotide biosynthetic process"/>
    <property type="evidence" value="ECO:0007669"/>
    <property type="project" value="InterPro"/>
</dbReference>
<proteinExistence type="predicted"/>
<dbReference type="InterPro" id="IPR001054">
    <property type="entry name" value="A/G_cyclase"/>
</dbReference>
<dbReference type="EC" id="4.6.1.1" evidence="3"/>
<dbReference type="InterPro" id="IPR029787">
    <property type="entry name" value="Nucleotide_cyclase"/>
</dbReference>
<dbReference type="Pfam" id="PF05226">
    <property type="entry name" value="CHASE2"/>
    <property type="match status" value="1"/>
</dbReference>
<dbReference type="Proteomes" id="UP000552757">
    <property type="component" value="Unassembled WGS sequence"/>
</dbReference>
<dbReference type="InterPro" id="IPR007890">
    <property type="entry name" value="CHASE2"/>
</dbReference>
<dbReference type="EMBL" id="JACIEB010000001">
    <property type="protein sequence ID" value="MBB3980531.1"/>
    <property type="molecule type" value="Genomic_DNA"/>
</dbReference>
<dbReference type="RefSeq" id="WP_343052280.1">
    <property type="nucleotide sequence ID" value="NZ_JACIEB010000001.1"/>
</dbReference>
<feature type="transmembrane region" description="Helical" evidence="1">
    <location>
        <begin position="361"/>
        <end position="382"/>
    </location>
</feature>
<keyword evidence="1" id="KW-1133">Transmembrane helix</keyword>
<gene>
    <name evidence="3" type="ORF">GGR44_000162</name>
</gene>
<evidence type="ECO:0000259" key="2">
    <source>
        <dbReference type="PROSITE" id="PS50125"/>
    </source>
</evidence>
<dbReference type="Gene3D" id="3.30.70.1230">
    <property type="entry name" value="Nucleotide cyclase"/>
    <property type="match status" value="1"/>
</dbReference>
<name>A0A7W6DFW6_9SPHN</name>
<dbReference type="SUPFAM" id="SSF55073">
    <property type="entry name" value="Nucleotide cyclase"/>
    <property type="match status" value="1"/>
</dbReference>
<evidence type="ECO:0000256" key="1">
    <source>
        <dbReference type="SAM" id="Phobius"/>
    </source>
</evidence>
<reference evidence="3 4" key="1">
    <citation type="submission" date="2020-08" db="EMBL/GenBank/DDBJ databases">
        <title>Genomic Encyclopedia of Type Strains, Phase IV (KMG-IV): sequencing the most valuable type-strain genomes for metagenomic binning, comparative biology and taxonomic classification.</title>
        <authorList>
            <person name="Goeker M."/>
        </authorList>
    </citation>
    <scope>NUCLEOTIDE SEQUENCE [LARGE SCALE GENOMIC DNA]</scope>
    <source>
        <strain evidence="3 4">DSM 29348</strain>
    </source>
</reference>
<keyword evidence="4" id="KW-1185">Reference proteome</keyword>
<protein>
    <submittedName>
        <fullName evidence="3">Adenylate cyclase</fullName>
        <ecNumber evidence="3">4.6.1.1</ecNumber>
    </submittedName>
</protein>
<feature type="domain" description="Guanylate cyclase" evidence="2">
    <location>
        <begin position="423"/>
        <end position="559"/>
    </location>
</feature>
<keyword evidence="1" id="KW-0812">Transmembrane</keyword>
<keyword evidence="1" id="KW-0472">Membrane</keyword>
<keyword evidence="3" id="KW-0456">Lyase</keyword>
<dbReference type="PANTHER" id="PTHR43081">
    <property type="entry name" value="ADENYLATE CYCLASE, TERMINAL-DIFFERENTIATION SPECIFIC-RELATED"/>
    <property type="match status" value="1"/>
</dbReference>
<accession>A0A7W6DFW6</accession>
<dbReference type="PANTHER" id="PTHR43081:SF1">
    <property type="entry name" value="ADENYLATE CYCLASE, TERMINAL-DIFFERENTIATION SPECIFIC"/>
    <property type="match status" value="1"/>
</dbReference>
<dbReference type="PROSITE" id="PS50125">
    <property type="entry name" value="GUANYLATE_CYCLASE_2"/>
    <property type="match status" value="1"/>
</dbReference>
<dbReference type="GO" id="GO:0035556">
    <property type="term" value="P:intracellular signal transduction"/>
    <property type="evidence" value="ECO:0007669"/>
    <property type="project" value="InterPro"/>
</dbReference>
<dbReference type="GO" id="GO:0004016">
    <property type="term" value="F:adenylate cyclase activity"/>
    <property type="evidence" value="ECO:0007669"/>
    <property type="project" value="UniProtKB-EC"/>
</dbReference>
<feature type="transmembrane region" description="Helical" evidence="1">
    <location>
        <begin position="305"/>
        <end position="324"/>
    </location>
</feature>
<dbReference type="InterPro" id="IPR050697">
    <property type="entry name" value="Adenylyl/Guanylyl_Cyclase_3/4"/>
</dbReference>
<sequence>MIGPKLWPRQARRIIRDAGHWRLALTALLLVAALLIARTSWTLPVLDDAEAGLHDFRAKALLPHVDQDDRIALVVYTDDTLIATRKRSPLDRAILARALAALDTMGAASIGIDILFDQPQDEDAELVARLRAMRTPTWIGHAETGANADQIHWAQQQFLEDFLRRVKSDHVKPASIRLEADPDNVMRRWPPRSPGLPPMMALAMGGATAFADYQGAIRYRDSAAPDRPVFASYPIDMLADPELAPMFAAQFRGRHVLIGGDIVDIDRFDTPMSAYSGATMIGLEVHATMLAQSLDGAWMPHLPGWLLWIIASLVVGMAMLTSLADLRWWQLAPLLAVQAALFGALPFWLQARGWDTLGLPAIGWIVGWGLAFGVTGAAARAVGSEQRRFAQSALGKYLPRDIAAQILAEPERLALHGENRNIFVVFTDLEGFTRLSHAIPPGQVAQIINRYLDCMSDIVLDHGGTIDKFVGDAVVAFWGAPIAHADDGANAARAGYAMYRAGEDFRSAAANDLPPDAPPIGKTRVGLHYGEATVGNFGGKGRIQYTALGDSMNTASRLESANKALDSGMIASREAMERSGLDWWRPMGRVLLRGRAQPVDIFEPAPDFPASDRDHLIRIMAAIDRGERAAVADLESLVAARPDDAPLANLLHRVTVQEDGNAYVTG</sequence>
<evidence type="ECO:0000313" key="4">
    <source>
        <dbReference type="Proteomes" id="UP000552757"/>
    </source>
</evidence>
<dbReference type="AlphaFoldDB" id="A0A7W6DFW6"/>
<dbReference type="CDD" id="cd07302">
    <property type="entry name" value="CHD"/>
    <property type="match status" value="1"/>
</dbReference>
<comment type="caution">
    <text evidence="3">The sequence shown here is derived from an EMBL/GenBank/DDBJ whole genome shotgun (WGS) entry which is preliminary data.</text>
</comment>